<comment type="similarity">
    <text evidence="1">Belongs to the heat shock protein 70 family.</text>
</comment>
<keyword evidence="2" id="KW-0547">Nucleotide-binding</keyword>
<name>A0A914D4N2_9BILA</name>
<evidence type="ECO:0000256" key="2">
    <source>
        <dbReference type="ARBA" id="ARBA00022741"/>
    </source>
</evidence>
<protein>
    <submittedName>
        <fullName evidence="6">Uncharacterized protein</fullName>
    </submittedName>
</protein>
<dbReference type="CDD" id="cd10170">
    <property type="entry name" value="ASKHA_NBD_HSP70"/>
    <property type="match status" value="1"/>
</dbReference>
<feature type="region of interest" description="Disordered" evidence="4">
    <location>
        <begin position="1203"/>
        <end position="1234"/>
    </location>
</feature>
<evidence type="ECO:0000256" key="4">
    <source>
        <dbReference type="SAM" id="MobiDB-lite"/>
    </source>
</evidence>
<dbReference type="PRINTS" id="PR00301">
    <property type="entry name" value="HEATSHOCK70"/>
</dbReference>
<evidence type="ECO:0000313" key="6">
    <source>
        <dbReference type="WBParaSite" id="ACRNAN_scaffold1903.g17054.t1"/>
    </source>
</evidence>
<dbReference type="Gene3D" id="3.30.30.30">
    <property type="match status" value="1"/>
</dbReference>
<reference evidence="6" key="1">
    <citation type="submission" date="2022-11" db="UniProtKB">
        <authorList>
            <consortium name="WormBaseParasite"/>
        </authorList>
    </citation>
    <scope>IDENTIFICATION</scope>
</reference>
<dbReference type="InterPro" id="IPR018181">
    <property type="entry name" value="Heat_shock_70_CS"/>
</dbReference>
<dbReference type="Gene3D" id="2.60.34.10">
    <property type="entry name" value="Substrate Binding Domain Of DNAk, Chain A, domain 1"/>
    <property type="match status" value="1"/>
</dbReference>
<dbReference type="Pfam" id="PF00012">
    <property type="entry name" value="HSP70"/>
    <property type="match status" value="2"/>
</dbReference>
<feature type="compositionally biased region" description="Basic and acidic residues" evidence="4">
    <location>
        <begin position="1100"/>
        <end position="1112"/>
    </location>
</feature>
<evidence type="ECO:0000256" key="3">
    <source>
        <dbReference type="ARBA" id="ARBA00022840"/>
    </source>
</evidence>
<dbReference type="GO" id="GO:0006950">
    <property type="term" value="P:response to stress"/>
    <property type="evidence" value="ECO:0007669"/>
    <property type="project" value="UniProtKB-ARBA"/>
</dbReference>
<dbReference type="GO" id="GO:0005524">
    <property type="term" value="F:ATP binding"/>
    <property type="evidence" value="ECO:0007669"/>
    <property type="project" value="UniProtKB-KW"/>
</dbReference>
<dbReference type="WBParaSite" id="ACRNAN_scaffold1903.g17054.t1">
    <property type="protein sequence ID" value="ACRNAN_scaffold1903.g17054.t1"/>
    <property type="gene ID" value="ACRNAN_scaffold1903.g17054"/>
</dbReference>
<dbReference type="Proteomes" id="UP000887540">
    <property type="component" value="Unplaced"/>
</dbReference>
<evidence type="ECO:0000313" key="5">
    <source>
        <dbReference type="Proteomes" id="UP000887540"/>
    </source>
</evidence>
<accession>A0A914D4N2</accession>
<keyword evidence="3" id="KW-0067">ATP-binding</keyword>
<feature type="region of interest" description="Disordered" evidence="4">
    <location>
        <begin position="828"/>
        <end position="848"/>
    </location>
</feature>
<dbReference type="Gene3D" id="3.30.420.40">
    <property type="match status" value="3"/>
</dbReference>
<dbReference type="InterPro" id="IPR043129">
    <property type="entry name" value="ATPase_NBD"/>
</dbReference>
<dbReference type="InterPro" id="IPR029047">
    <property type="entry name" value="HSP70_peptide-bd_sf"/>
</dbReference>
<dbReference type="Gene3D" id="3.90.640.10">
    <property type="entry name" value="Actin, Chain A, domain 4"/>
    <property type="match status" value="1"/>
</dbReference>
<keyword evidence="5" id="KW-1185">Reference proteome</keyword>
<dbReference type="PANTHER" id="PTHR19375">
    <property type="entry name" value="HEAT SHOCK PROTEIN 70KDA"/>
    <property type="match status" value="1"/>
</dbReference>
<dbReference type="SUPFAM" id="SSF100920">
    <property type="entry name" value="Heat shock protein 70kD (HSP70), peptide-binding domain"/>
    <property type="match status" value="1"/>
</dbReference>
<proteinExistence type="inferred from homology"/>
<dbReference type="SUPFAM" id="SSF53067">
    <property type="entry name" value="Actin-like ATPase domain"/>
    <property type="match status" value="2"/>
</dbReference>
<dbReference type="GO" id="GO:0140662">
    <property type="term" value="F:ATP-dependent protein folding chaperone"/>
    <property type="evidence" value="ECO:0007669"/>
    <property type="project" value="InterPro"/>
</dbReference>
<sequence>MAKSNVSTVVGIDLGTTNSAIAVLKNNEVIIIPNADGKHTTPSYVSFFDGEILIGEHAKSALLSNYKNTLYDMKRLIGKNKKKAEKIVEENQKYWSFEVVSDGNQPPAVKIEHNGEIQHKFPEEISALVLEELKKDAETFLFNMLPSVSKAVITVPAYFSQGQKTATIKAGQKARLEVVELITEPEAAAIAYGFYNKKFDNLNIFVVDLDEAVAYGAALYASTYCETNAIEPKVIEQIPQILGATPLSLGLEVEGGGVSFLIERNSNVPLEQTKSYVTTKNDQPAFFVSIYEGIRPFIVNCNMLDKFVMDGLDAGPAGSQKVDITFSLSKGGVLTVIMKYKSRTEKHEIDYKKIQAAEIDIDLMVADSIGKEDADKELYETISEQTKLQSEINKIRYEIKNPSQHFSVRQRIDLNKLCDEFKEMLNETPNGSLKRYQDMREKLKTHGKNINNIRHRSWCTKYKSSHSKIISAVCYREHGTIVGKESLRNPAQYVIFDAFRASNVEQQYGAHTWHLRKNNDAYLVNNTNIPQQKVIQDFLSWIIEETADKLEVVLENVLFDVVISMPDLAPISYVSMLEEAIKNIQSISNFKLLKHTEAATIAFAAQEGLKDQHNILVVNVGAASIVVSAFQRNSKDEDYKVISRHGSVENGADAVTTKMVQHYILKLRENEVIDLKNINESTILARLKKLWEACEKAKTELAKKKMSRTKLLVDFFDQEYTDWVTREDIGNYSQMLFDQLQRCIENVKAEAGSSFDIVLLVGGGSRMFQIEEMLEELLPSCNFYPPFLSIRDEIIAMGCAIKASSEYESGCARKDDASLSNGQQEKDILSPLGDASLPPEVPPTSSLTSDAYEANLHSKKLTNSDSTPRLSDNTILPMKQPDLVFIRFVSSAENLSDQEKIQRFTTMSDESTKAKEKTNLKLDLDFPEKDGTLSTVHEISNKNLYTPNNDFGKARKQNIDPEKMLYGREGKKVNKENLIEFENLTKPLADTFPNTEKDVPKVDFDYLKATFTQSIDKQSEPIDKHDLVMKEIKVEQNKYANFPIKRSASDDSSNANDVKGIHKSNPTDLMVNMIPFGKLELNKTVEENTRKFDSQSQTIKPEREVTRSDSKTKLSQTIQPKNHKSMNDNLPGPGIALYNLNAPNPNEEETTKRFEENFKKFNQPPQKVSSQQEKIDSIKATKNIKKSDNLPYTGVTKYKENFIKPNTESSPTSSSTPRITEKRISSDSFSLNSQQEKIDSIKATKNTKKSDNLPYTGVTKYKENFMKPNTKSSSPSSVTTRRITVPSDYFPFKSEGVGMATIQKPQIKKAHSTSEKYAVMNYNMKDSSKSSLTNSDGSLNNNNQRNIEVTDDHFKRQMIYETIKAIRDEVSSFKYISVNEQTAFGEAYSVTNLNHIDTENLSKKLAEVHKDKKRLHEANKLEQKRIGIYLQKYRKIQQIINTANNDQPLEMLKYREALEVCVKITREAYTKTIKEPSEDNEIFKKYILDMRIYASYLQNDLKESILAVLNLNDKNICVNEVPEGTKMEKNSFDSTEGYFKNQLLRNLNDIKAITNSAKFCTTSELDKFERQIKDIQDVIMSGNLNKAAIMISINQFNFQLESLFDQNRIPLDIRQKFFNNLQTKIEEIVELITMANIS</sequence>
<evidence type="ECO:0000256" key="1">
    <source>
        <dbReference type="ARBA" id="ARBA00007381"/>
    </source>
</evidence>
<organism evidence="5 6">
    <name type="scientific">Acrobeloides nanus</name>
    <dbReference type="NCBI Taxonomy" id="290746"/>
    <lineage>
        <taxon>Eukaryota</taxon>
        <taxon>Metazoa</taxon>
        <taxon>Ecdysozoa</taxon>
        <taxon>Nematoda</taxon>
        <taxon>Chromadorea</taxon>
        <taxon>Rhabditida</taxon>
        <taxon>Tylenchina</taxon>
        <taxon>Cephalobomorpha</taxon>
        <taxon>Cephaloboidea</taxon>
        <taxon>Cephalobidae</taxon>
        <taxon>Acrobeloides</taxon>
    </lineage>
</organism>
<feature type="region of interest" description="Disordered" evidence="4">
    <location>
        <begin position="1087"/>
        <end position="1130"/>
    </location>
</feature>
<dbReference type="PROSITE" id="PS00297">
    <property type="entry name" value="HSP70_1"/>
    <property type="match status" value="1"/>
</dbReference>
<dbReference type="InterPro" id="IPR013126">
    <property type="entry name" value="Hsp_70_fam"/>
</dbReference>